<dbReference type="SUPFAM" id="SSF47384">
    <property type="entry name" value="Homodimeric domain of signal transducing histidine kinase"/>
    <property type="match status" value="1"/>
</dbReference>
<keyword evidence="9" id="KW-0808">Transferase</keyword>
<dbReference type="InterPro" id="IPR036890">
    <property type="entry name" value="HATPase_C_sf"/>
</dbReference>
<dbReference type="Pfam" id="PF11808">
    <property type="entry name" value="PhoR"/>
    <property type="match status" value="1"/>
</dbReference>
<dbReference type="PROSITE" id="PS50112">
    <property type="entry name" value="PAS"/>
    <property type="match status" value="1"/>
</dbReference>
<name>A0A081NEA1_9GAMM</name>
<evidence type="ECO:0000256" key="12">
    <source>
        <dbReference type="ARBA" id="ARBA00022777"/>
    </source>
</evidence>
<dbReference type="PROSITE" id="PS50109">
    <property type="entry name" value="HIS_KIN"/>
    <property type="match status" value="1"/>
</dbReference>
<comment type="caution">
    <text evidence="21">The sequence shown here is derived from an EMBL/GenBank/DDBJ whole genome shotgun (WGS) entry which is preliminary data.</text>
</comment>
<evidence type="ECO:0000259" key="19">
    <source>
        <dbReference type="PROSITE" id="PS50109"/>
    </source>
</evidence>
<dbReference type="GO" id="GO:0004721">
    <property type="term" value="F:phosphoprotein phosphatase activity"/>
    <property type="evidence" value="ECO:0007669"/>
    <property type="project" value="InterPro"/>
</dbReference>
<evidence type="ECO:0000313" key="22">
    <source>
        <dbReference type="Proteomes" id="UP000028073"/>
    </source>
</evidence>
<evidence type="ECO:0000256" key="7">
    <source>
        <dbReference type="ARBA" id="ARBA00022553"/>
    </source>
</evidence>
<keyword evidence="11" id="KW-0547">Nucleotide-binding</keyword>
<dbReference type="InterPro" id="IPR003594">
    <property type="entry name" value="HATPase_dom"/>
</dbReference>
<dbReference type="PANTHER" id="PTHR45453">
    <property type="entry name" value="PHOSPHATE REGULON SENSOR PROTEIN PHOR"/>
    <property type="match status" value="1"/>
</dbReference>
<dbReference type="PANTHER" id="PTHR45453:SF1">
    <property type="entry name" value="PHOSPHATE REGULON SENSOR PROTEIN PHOR"/>
    <property type="match status" value="1"/>
</dbReference>
<evidence type="ECO:0000313" key="21">
    <source>
        <dbReference type="EMBL" id="KEQ16774.1"/>
    </source>
</evidence>
<evidence type="ECO:0000256" key="18">
    <source>
        <dbReference type="SAM" id="Phobius"/>
    </source>
</evidence>
<dbReference type="FunFam" id="1.10.287.130:FF:000001">
    <property type="entry name" value="Two-component sensor histidine kinase"/>
    <property type="match status" value="1"/>
</dbReference>
<keyword evidence="10 18" id="KW-0812">Transmembrane</keyword>
<evidence type="ECO:0000256" key="13">
    <source>
        <dbReference type="ARBA" id="ARBA00022840"/>
    </source>
</evidence>
<dbReference type="InterPro" id="IPR014310">
    <property type="entry name" value="Sig_transdc_His_kinase_PhoR"/>
</dbReference>
<proteinExistence type="predicted"/>
<keyword evidence="16 18" id="KW-0472">Membrane</keyword>
<dbReference type="PRINTS" id="PR00344">
    <property type="entry name" value="BCTRLSENSOR"/>
</dbReference>
<dbReference type="InterPro" id="IPR021766">
    <property type="entry name" value="PhoR_N"/>
</dbReference>
<dbReference type="SMART" id="SM00091">
    <property type="entry name" value="PAS"/>
    <property type="match status" value="1"/>
</dbReference>
<dbReference type="Pfam" id="PF13188">
    <property type="entry name" value="PAS_8"/>
    <property type="match status" value="1"/>
</dbReference>
<reference evidence="21 22" key="1">
    <citation type="submission" date="2014-06" db="EMBL/GenBank/DDBJ databases">
        <title>Whole Genome Sequences of Three Symbiotic Endozoicomonas Bacteria.</title>
        <authorList>
            <person name="Neave M.J."/>
            <person name="Apprill A."/>
            <person name="Voolstra C.R."/>
        </authorList>
    </citation>
    <scope>NUCLEOTIDE SEQUENCE [LARGE SCALE GENOMIC DNA]</scope>
    <source>
        <strain evidence="21 22">DSM 25634</strain>
    </source>
</reference>
<evidence type="ECO:0000256" key="1">
    <source>
        <dbReference type="ARBA" id="ARBA00000085"/>
    </source>
</evidence>
<dbReference type="Proteomes" id="UP000028073">
    <property type="component" value="Unassembled WGS sequence"/>
</dbReference>
<dbReference type="Pfam" id="PF00512">
    <property type="entry name" value="HisKA"/>
    <property type="match status" value="1"/>
</dbReference>
<dbReference type="NCBIfam" id="NF008235">
    <property type="entry name" value="PRK11006.1"/>
    <property type="match status" value="1"/>
</dbReference>
<evidence type="ECO:0000256" key="11">
    <source>
        <dbReference type="ARBA" id="ARBA00022741"/>
    </source>
</evidence>
<keyword evidence="15" id="KW-0902">Two-component regulatory system</keyword>
<dbReference type="AlphaFoldDB" id="A0A081NEA1"/>
<protein>
    <recommendedName>
        <fullName evidence="4">Phosphate regulon sensor protein PhoR</fullName>
        <ecNumber evidence="3">2.7.13.3</ecNumber>
    </recommendedName>
</protein>
<keyword evidence="5" id="KW-0813">Transport</keyword>
<evidence type="ECO:0000256" key="2">
    <source>
        <dbReference type="ARBA" id="ARBA00004236"/>
    </source>
</evidence>
<keyword evidence="7" id="KW-0597">Phosphoprotein</keyword>
<evidence type="ECO:0000256" key="17">
    <source>
        <dbReference type="ARBA" id="ARBA00025207"/>
    </source>
</evidence>
<evidence type="ECO:0000256" key="6">
    <source>
        <dbReference type="ARBA" id="ARBA00022475"/>
    </source>
</evidence>
<dbReference type="SMART" id="SM00388">
    <property type="entry name" value="HisKA"/>
    <property type="match status" value="1"/>
</dbReference>
<dbReference type="Gene3D" id="3.30.450.20">
    <property type="entry name" value="PAS domain"/>
    <property type="match status" value="1"/>
</dbReference>
<accession>A0A081NEA1</accession>
<dbReference type="eggNOG" id="COG5002">
    <property type="taxonomic scope" value="Bacteria"/>
</dbReference>
<evidence type="ECO:0000256" key="4">
    <source>
        <dbReference type="ARBA" id="ARBA00019665"/>
    </source>
</evidence>
<dbReference type="SMART" id="SM00387">
    <property type="entry name" value="HATPase_c"/>
    <property type="match status" value="1"/>
</dbReference>
<dbReference type="GO" id="GO:0000155">
    <property type="term" value="F:phosphorelay sensor kinase activity"/>
    <property type="evidence" value="ECO:0007669"/>
    <property type="project" value="InterPro"/>
</dbReference>
<evidence type="ECO:0000256" key="16">
    <source>
        <dbReference type="ARBA" id="ARBA00023136"/>
    </source>
</evidence>
<dbReference type="GO" id="GO:0016036">
    <property type="term" value="P:cellular response to phosphate starvation"/>
    <property type="evidence" value="ECO:0007669"/>
    <property type="project" value="TreeGrafter"/>
</dbReference>
<dbReference type="InterPro" id="IPR004358">
    <property type="entry name" value="Sig_transdc_His_kin-like_C"/>
</dbReference>
<dbReference type="InterPro" id="IPR035965">
    <property type="entry name" value="PAS-like_dom_sf"/>
</dbReference>
<dbReference type="NCBIfam" id="TIGR02966">
    <property type="entry name" value="phoR_proteo"/>
    <property type="match status" value="1"/>
</dbReference>
<evidence type="ECO:0000259" key="20">
    <source>
        <dbReference type="PROSITE" id="PS50112"/>
    </source>
</evidence>
<dbReference type="InterPro" id="IPR000014">
    <property type="entry name" value="PAS"/>
</dbReference>
<keyword evidence="22" id="KW-1185">Reference proteome</keyword>
<keyword evidence="14 18" id="KW-1133">Transmembrane helix</keyword>
<keyword evidence="8" id="KW-0592">Phosphate transport</keyword>
<comment type="function">
    <text evidence="17">Member of the two-component regulatory system PhoR/PhoB involved in the phosphate regulon genes expression. PhoR may function as a membrane-associated protein kinase that phosphorylates PhoB in response to environmental signals.</text>
</comment>
<dbReference type="RefSeq" id="WP_034838872.1">
    <property type="nucleotide sequence ID" value="NZ_JOKH01000004.1"/>
</dbReference>
<feature type="transmembrane region" description="Helical" evidence="18">
    <location>
        <begin position="31"/>
        <end position="50"/>
    </location>
</feature>
<dbReference type="InterPro" id="IPR050351">
    <property type="entry name" value="BphY/WalK/GraS-like"/>
</dbReference>
<evidence type="ECO:0000256" key="9">
    <source>
        <dbReference type="ARBA" id="ARBA00022679"/>
    </source>
</evidence>
<evidence type="ECO:0000256" key="15">
    <source>
        <dbReference type="ARBA" id="ARBA00023012"/>
    </source>
</evidence>
<dbReference type="OrthoDB" id="9813151at2"/>
<dbReference type="Gene3D" id="1.10.287.130">
    <property type="match status" value="1"/>
</dbReference>
<dbReference type="EMBL" id="JOKH01000004">
    <property type="protein sequence ID" value="KEQ16774.1"/>
    <property type="molecule type" value="Genomic_DNA"/>
</dbReference>
<dbReference type="Gene3D" id="3.30.565.10">
    <property type="entry name" value="Histidine kinase-like ATPase, C-terminal domain"/>
    <property type="match status" value="1"/>
</dbReference>
<dbReference type="InterPro" id="IPR036097">
    <property type="entry name" value="HisK_dim/P_sf"/>
</dbReference>
<evidence type="ECO:0000256" key="8">
    <source>
        <dbReference type="ARBA" id="ARBA00022592"/>
    </source>
</evidence>
<dbReference type="FunFam" id="3.30.565.10:FF:000032">
    <property type="entry name" value="Phosphate regulon sensor histidine kinase PhoR"/>
    <property type="match status" value="1"/>
</dbReference>
<keyword evidence="13" id="KW-0067">ATP-binding</keyword>
<dbReference type="InterPro" id="IPR005467">
    <property type="entry name" value="His_kinase_dom"/>
</dbReference>
<dbReference type="CDD" id="cd00082">
    <property type="entry name" value="HisKA"/>
    <property type="match status" value="1"/>
</dbReference>
<dbReference type="Pfam" id="PF02518">
    <property type="entry name" value="HATPase_c"/>
    <property type="match status" value="1"/>
</dbReference>
<dbReference type="SUPFAM" id="SSF55785">
    <property type="entry name" value="PYP-like sensor domain (PAS domain)"/>
    <property type="match status" value="1"/>
</dbReference>
<keyword evidence="6" id="KW-1003">Cell membrane</keyword>
<feature type="domain" description="PAS" evidence="20">
    <location>
        <begin position="90"/>
        <end position="142"/>
    </location>
</feature>
<dbReference type="SUPFAM" id="SSF55874">
    <property type="entry name" value="ATPase domain of HSP90 chaperone/DNA topoisomerase II/histidine kinase"/>
    <property type="match status" value="1"/>
</dbReference>
<gene>
    <name evidence="21" type="ORF">GZ78_19000</name>
</gene>
<comment type="catalytic activity">
    <reaction evidence="1">
        <text>ATP + protein L-histidine = ADP + protein N-phospho-L-histidine.</text>
        <dbReference type="EC" id="2.7.13.3"/>
    </reaction>
</comment>
<organism evidence="21 22">
    <name type="scientific">Endozoicomonas numazuensis</name>
    <dbReference type="NCBI Taxonomy" id="1137799"/>
    <lineage>
        <taxon>Bacteria</taxon>
        <taxon>Pseudomonadati</taxon>
        <taxon>Pseudomonadota</taxon>
        <taxon>Gammaproteobacteria</taxon>
        <taxon>Oceanospirillales</taxon>
        <taxon>Endozoicomonadaceae</taxon>
        <taxon>Endozoicomonas</taxon>
    </lineage>
</organism>
<dbReference type="GO" id="GO:0005524">
    <property type="term" value="F:ATP binding"/>
    <property type="evidence" value="ECO:0007669"/>
    <property type="project" value="UniProtKB-KW"/>
</dbReference>
<dbReference type="GO" id="GO:0006817">
    <property type="term" value="P:phosphate ion transport"/>
    <property type="evidence" value="ECO:0007669"/>
    <property type="project" value="UniProtKB-KW"/>
</dbReference>
<evidence type="ECO:0000256" key="10">
    <source>
        <dbReference type="ARBA" id="ARBA00022692"/>
    </source>
</evidence>
<comment type="subcellular location">
    <subcellularLocation>
        <location evidence="2">Cell membrane</location>
    </subcellularLocation>
</comment>
<sequence length="439" mass="49589">MTTISKSYLLSHMLAYMIVGFSLGWFVGEPFLGLCVVMGGYFVWSFRQLFKLLDWLNDPKAKSKEPPESKGFWGEIFDGIYRLQKQHSRSRQKLAVVIERIQESTAALNDGVVMIDNQSNLEWWNPAAETLMGLKMPDDQGQLITNLLRDPRFSDYFDQGGYQKALEIPSPINPDHQLQFNITVYGKGNRLMTVRDVTRLNQLEVMRKDFVANVSHELRTPLTVVSGYLETMLDSLGPDSGLPPVWEKALNRMQEQSLRMQNLVADLLLLSKLESAEAQSDENGVHVKTMLNSIVEDGRALSGENQHQISLDCDEDVFLAGSSSELRSAFSNLVFNAVRYTPLGGKIHVRWWQDKEGGHLMVEDNGVGIDPMHIPRLTERFYRIDKSRSQNTGGTGLGLAIVKHVMLRHGGKLSIRSHPGKGSRFVCHFPEKCLELEHS</sequence>
<dbReference type="EC" id="2.7.13.3" evidence="3"/>
<dbReference type="InterPro" id="IPR003661">
    <property type="entry name" value="HisK_dim/P_dom"/>
</dbReference>
<keyword evidence="12 21" id="KW-0418">Kinase</keyword>
<evidence type="ECO:0000256" key="3">
    <source>
        <dbReference type="ARBA" id="ARBA00012438"/>
    </source>
</evidence>
<evidence type="ECO:0000256" key="14">
    <source>
        <dbReference type="ARBA" id="ARBA00022989"/>
    </source>
</evidence>
<dbReference type="GO" id="GO:0005886">
    <property type="term" value="C:plasma membrane"/>
    <property type="evidence" value="ECO:0007669"/>
    <property type="project" value="UniProtKB-SubCell"/>
</dbReference>
<dbReference type="CDD" id="cd00130">
    <property type="entry name" value="PAS"/>
    <property type="match status" value="1"/>
</dbReference>
<feature type="domain" description="Histidine kinase" evidence="19">
    <location>
        <begin position="213"/>
        <end position="433"/>
    </location>
</feature>
<evidence type="ECO:0000256" key="5">
    <source>
        <dbReference type="ARBA" id="ARBA00022448"/>
    </source>
</evidence>
<dbReference type="STRING" id="1137799.GZ78_19000"/>